<dbReference type="GO" id="GO:0043162">
    <property type="term" value="P:ubiquitin-dependent protein catabolic process via the multivesicular body sorting pathway"/>
    <property type="evidence" value="ECO:0007669"/>
    <property type="project" value="TreeGrafter"/>
</dbReference>
<evidence type="ECO:0000256" key="3">
    <source>
        <dbReference type="ARBA" id="ARBA00022448"/>
    </source>
</evidence>
<dbReference type="EMBL" id="HBDZ01006472">
    <property type="protein sequence ID" value="CAD8237012.1"/>
    <property type="molecule type" value="Transcribed_RNA"/>
</dbReference>
<keyword evidence="3" id="KW-0813">Transport</keyword>
<evidence type="ECO:0000256" key="1">
    <source>
        <dbReference type="ARBA" id="ARBA00004177"/>
    </source>
</evidence>
<dbReference type="PANTHER" id="PTHR13678">
    <property type="entry name" value="VACUOLAR PROTEIN SORTING-ASSOCIATED PROTEIN 37"/>
    <property type="match status" value="1"/>
</dbReference>
<organism evidence="8">
    <name type="scientific">Prasinoderma coloniale</name>
    <dbReference type="NCBI Taxonomy" id="156133"/>
    <lineage>
        <taxon>Eukaryota</taxon>
        <taxon>Viridiplantae</taxon>
        <taxon>Prasinodermophyta</taxon>
        <taxon>Prasinodermophyceae</taxon>
        <taxon>Prasinodermales</taxon>
        <taxon>Prasinodermaceae</taxon>
        <taxon>Prasinoderma</taxon>
    </lineage>
</organism>
<feature type="compositionally biased region" description="Pro residues" evidence="6">
    <location>
        <begin position="339"/>
        <end position="350"/>
    </location>
</feature>
<feature type="region of interest" description="Disordered" evidence="6">
    <location>
        <begin position="322"/>
        <end position="377"/>
    </location>
</feature>
<evidence type="ECO:0000256" key="2">
    <source>
        <dbReference type="ARBA" id="ARBA00007617"/>
    </source>
</evidence>
<keyword evidence="5" id="KW-0653">Protein transport</keyword>
<comment type="similarity">
    <text evidence="2">Belongs to the VPS37 family.</text>
</comment>
<evidence type="ECO:0000256" key="4">
    <source>
        <dbReference type="ARBA" id="ARBA00022753"/>
    </source>
</evidence>
<protein>
    <recommendedName>
        <fullName evidence="7">VPS37 C-terminal domain-containing protein</fullName>
    </recommendedName>
</protein>
<dbReference type="GO" id="GO:0000813">
    <property type="term" value="C:ESCRT I complex"/>
    <property type="evidence" value="ECO:0007669"/>
    <property type="project" value="TreeGrafter"/>
</dbReference>
<dbReference type="Pfam" id="PF07200">
    <property type="entry name" value="Mod_r"/>
    <property type="match status" value="1"/>
</dbReference>
<dbReference type="GO" id="GO:0006612">
    <property type="term" value="P:protein targeting to membrane"/>
    <property type="evidence" value="ECO:0007669"/>
    <property type="project" value="TreeGrafter"/>
</dbReference>
<dbReference type="AlphaFoldDB" id="A0A7R9TJB8"/>
<dbReference type="InterPro" id="IPR009851">
    <property type="entry name" value="Mod_r"/>
</dbReference>
<sequence length="385" mass="39899">MAPAVSDARAEQVVGLQKASPAVVEVDGRGGGGGGGGSRGGSSVAAEFELPLQLPRGRGAATLHVCLSDEFPAVSPELRVSPPVSHPWVDRESGAVGFKRTRLWDVAKGSNLAKVVSDVVATLGAGAGALGGANGSRASGHNEASMCRQSSTTVPAVPERFLALGELSNDELLTLLTSSSAFDAFAAEQGNAGQLAEMVQQAQDECKALAEANLALEPDIKNGRGHVAIVRSTELEPALEAYRGAMAKQAEALAAMSTAGIMARLGEAVKESKDESEALEHSLCDVPPDEADAALDRYLRLRKQFWLRSAIKEAYEEASRSALAPNPAAQQRAGAYQPPTHPATLPPHLHPPQHLHPGIQAGAGPANDRAPLPGARGGSAFMYTL</sequence>
<evidence type="ECO:0000256" key="5">
    <source>
        <dbReference type="ARBA" id="ARBA00022927"/>
    </source>
</evidence>
<evidence type="ECO:0000256" key="6">
    <source>
        <dbReference type="SAM" id="MobiDB-lite"/>
    </source>
</evidence>
<dbReference type="GO" id="GO:0006623">
    <property type="term" value="P:protein targeting to vacuole"/>
    <property type="evidence" value="ECO:0007669"/>
    <property type="project" value="TreeGrafter"/>
</dbReference>
<accession>A0A7R9TJB8</accession>
<evidence type="ECO:0000313" key="8">
    <source>
        <dbReference type="EMBL" id="CAD8237012.1"/>
    </source>
</evidence>
<evidence type="ECO:0000259" key="7">
    <source>
        <dbReference type="Pfam" id="PF07200"/>
    </source>
</evidence>
<gene>
    <name evidence="8" type="ORF">PCOL08062_LOCUS4951</name>
</gene>
<proteinExistence type="inferred from homology"/>
<comment type="subcellular location">
    <subcellularLocation>
        <location evidence="1">Endosome</location>
    </subcellularLocation>
</comment>
<dbReference type="PANTHER" id="PTHR13678:SF2">
    <property type="entry name" value="VACUOLAR PROTEIN SORTING-ASSOCIATED PROTEIN 37A"/>
    <property type="match status" value="1"/>
</dbReference>
<feature type="domain" description="VPS37 C-terminal" evidence="7">
    <location>
        <begin position="166"/>
        <end position="310"/>
    </location>
</feature>
<name>A0A7R9TJB8_9VIRI</name>
<keyword evidence="4" id="KW-0967">Endosome</keyword>
<reference evidence="8" key="1">
    <citation type="submission" date="2021-01" db="EMBL/GenBank/DDBJ databases">
        <authorList>
            <person name="Corre E."/>
            <person name="Pelletier E."/>
            <person name="Niang G."/>
            <person name="Scheremetjew M."/>
            <person name="Finn R."/>
            <person name="Kale V."/>
            <person name="Holt S."/>
            <person name="Cochrane G."/>
            <person name="Meng A."/>
            <person name="Brown T."/>
            <person name="Cohen L."/>
        </authorList>
    </citation>
    <scope>NUCLEOTIDE SEQUENCE</scope>
    <source>
        <strain evidence="8">CCMP1413</strain>
    </source>
</reference>